<name>A0ABT1C6J0_9HYPH</name>
<evidence type="ECO:0000256" key="3">
    <source>
        <dbReference type="SAM" id="SignalP"/>
    </source>
</evidence>
<evidence type="ECO:0000313" key="5">
    <source>
        <dbReference type="EMBL" id="MCO6050445.1"/>
    </source>
</evidence>
<evidence type="ECO:0000259" key="4">
    <source>
        <dbReference type="Pfam" id="PF09375"/>
    </source>
</evidence>
<keyword evidence="6" id="KW-1185">Reference proteome</keyword>
<proteinExistence type="predicted"/>
<dbReference type="Pfam" id="PF09375">
    <property type="entry name" value="Peptidase_M75"/>
    <property type="match status" value="1"/>
</dbReference>
<feature type="domain" description="Imelysin-like" evidence="4">
    <location>
        <begin position="59"/>
        <end position="345"/>
    </location>
</feature>
<dbReference type="RefSeq" id="WP_252819065.1">
    <property type="nucleotide sequence ID" value="NZ_JAMXQS010000005.1"/>
</dbReference>
<dbReference type="InterPro" id="IPR018976">
    <property type="entry name" value="Imelysin-like"/>
</dbReference>
<sequence length="378" mass="40408">MAKLLAMLLMAALALPLNGGSVSAQDNEAPAAPIAAAPPPPAFQDATPFLQGAVDGFVRPAYRAFRDRAQGMADSMRNLCEKPSSEALEAARDTFRKTVRAWGQAEIIRFGPITESNRLDRILFFPDRKGTGLRQIQQALAQKDESVATAETLAQKSVAMQGLGALEYLVWGDGSDELAGTDGAFRCRFGRAAAENVAGMARAVDAAWTDPKGFTAQFTNPSPPNPLYRTGSEALGELLGVFIEGLERTRDVRIKGFLGDNPESDKPKQALFWRSGMTLAVIGSNLAAFSSLWEASGLLAALPRDQRWVGDSVRFEFANANKAAADLDRPVGDTLAEPRLRSRLSYLSLVTSSLSEILGVRLSGVLGLSAGFSSLDGD</sequence>
<dbReference type="Proteomes" id="UP001205906">
    <property type="component" value="Unassembled WGS sequence"/>
</dbReference>
<evidence type="ECO:0000313" key="6">
    <source>
        <dbReference type="Proteomes" id="UP001205906"/>
    </source>
</evidence>
<dbReference type="InterPro" id="IPR038352">
    <property type="entry name" value="Imelysin_sf"/>
</dbReference>
<protein>
    <submittedName>
        <fullName evidence="5">Peptidase M75, Imelysin</fullName>
    </submittedName>
</protein>
<evidence type="ECO:0000256" key="2">
    <source>
        <dbReference type="ARBA" id="ARBA00022729"/>
    </source>
</evidence>
<gene>
    <name evidence="5" type="ORF">NGM99_11695</name>
</gene>
<dbReference type="CDD" id="cd14659">
    <property type="entry name" value="Imelysin-like_IPPA"/>
    <property type="match status" value="1"/>
</dbReference>
<dbReference type="EMBL" id="JAMXQS010000005">
    <property type="protein sequence ID" value="MCO6050445.1"/>
    <property type="molecule type" value="Genomic_DNA"/>
</dbReference>
<reference evidence="5 6" key="1">
    <citation type="submission" date="2022-06" db="EMBL/GenBank/DDBJ databases">
        <title>Mesorhizobium sp. strain RP14 Genome sequencing and assembly.</title>
        <authorList>
            <person name="Kim I."/>
        </authorList>
    </citation>
    <scope>NUCLEOTIDE SEQUENCE [LARGE SCALE GENOMIC DNA]</scope>
    <source>
        <strain evidence="6">RP14(2022)</strain>
    </source>
</reference>
<accession>A0ABT1C6J0</accession>
<comment type="caution">
    <text evidence="5">The sequence shown here is derived from an EMBL/GenBank/DDBJ whole genome shotgun (WGS) entry which is preliminary data.</text>
</comment>
<organism evidence="5 6">
    <name type="scientific">Mesorhizobium liriopis</name>
    <dbReference type="NCBI Taxonomy" id="2953882"/>
    <lineage>
        <taxon>Bacteria</taxon>
        <taxon>Pseudomonadati</taxon>
        <taxon>Pseudomonadota</taxon>
        <taxon>Alphaproteobacteria</taxon>
        <taxon>Hyphomicrobiales</taxon>
        <taxon>Phyllobacteriaceae</taxon>
        <taxon>Mesorhizobium</taxon>
    </lineage>
</organism>
<feature type="signal peptide" evidence="3">
    <location>
        <begin position="1"/>
        <end position="24"/>
    </location>
</feature>
<evidence type="ECO:0000256" key="1">
    <source>
        <dbReference type="ARBA" id="ARBA00004196"/>
    </source>
</evidence>
<keyword evidence="2 3" id="KW-0732">Signal</keyword>
<dbReference type="Gene3D" id="1.20.1420.20">
    <property type="entry name" value="M75 peptidase, HXXE motif"/>
    <property type="match status" value="1"/>
</dbReference>
<feature type="chain" id="PRO_5045091551" evidence="3">
    <location>
        <begin position="25"/>
        <end position="378"/>
    </location>
</feature>
<dbReference type="InterPro" id="IPR034984">
    <property type="entry name" value="Imelysin-like_IPPA"/>
</dbReference>
<comment type="subcellular location">
    <subcellularLocation>
        <location evidence="1">Cell envelope</location>
    </subcellularLocation>
</comment>